<name>A0ABP1CL83_9APHY</name>
<proteinExistence type="predicted"/>
<accession>A0ABP1CL83</accession>
<feature type="compositionally biased region" description="Low complexity" evidence="1">
    <location>
        <begin position="50"/>
        <end position="59"/>
    </location>
</feature>
<feature type="region of interest" description="Disordered" evidence="1">
    <location>
        <begin position="36"/>
        <end position="60"/>
    </location>
</feature>
<dbReference type="Proteomes" id="UP001497453">
    <property type="component" value="Chromosome 1"/>
</dbReference>
<evidence type="ECO:0000256" key="1">
    <source>
        <dbReference type="SAM" id="MobiDB-lite"/>
    </source>
</evidence>
<keyword evidence="3" id="KW-1185">Reference proteome</keyword>
<protein>
    <submittedName>
        <fullName evidence="2">Uncharacterized protein</fullName>
    </submittedName>
</protein>
<dbReference type="EMBL" id="OZ037944">
    <property type="protein sequence ID" value="CAL1695349.1"/>
    <property type="molecule type" value="Genomic_DNA"/>
</dbReference>
<evidence type="ECO:0000313" key="3">
    <source>
        <dbReference type="Proteomes" id="UP001497453"/>
    </source>
</evidence>
<evidence type="ECO:0000313" key="2">
    <source>
        <dbReference type="EMBL" id="CAL1695349.1"/>
    </source>
</evidence>
<sequence length="774" mass="86955">MSQRALRHVNVVHSRYIHCTRYLRSYSAQAAVRQLPQDTDAPPDDTLEPSTSKSSNNSSQILDRAAKSTLVIRHRGKKTEDASAHFSGKVSGESSLMLKERRHSLKTEAYLAKLHAGGVKPTIADLEMFRLDKHARPDTRRYVEQHNSIVDSLCRAFTRQQLREFLELYNVDPASIRPKHKKTQYAEAILEDGWGWPSLQELEKSKRERTEVSAKLYPMTRSELFLMLGRDGSQMLELSREYNVNVSLSSEPLALRVEGIIAALNSITQRISQLRESFVNEVYQLPTATSVPQDLIKRISRLANAFMENVGPNGEIKIHARSEQSLENAKRLAARAMHELYVSSHIPSLSYKPPESAASHLLSSAPHAYSLYPFLSPRTLPWTMNTNGAFRFRKVGEWLVQAQGEDLERTGGLAGSRGKLYSREMSSVDLKSAFMDMLPDTNQFAPRTKKIKALLGHMLVATTSSVQQTSLTPPLKGYHQYPKIMQWMETNDVRTSFIPSLPSSLVDVNPRKQKILHRLVYKSYESISDTDGPELLSDSGSGVRMPELRTVTFEVMLAQPKTPVYDPGFKPESGSEDAQGHDIDTETFHTSLSAKASSTLSATSISLAPHCWTAHERILDVMMPDRPMDMRLSFSESVELAEKQMPQVLQDYLSDLRRFLQGTDAEITQPLAPLLLTHNGENYILHSSASVRQSIDELPAYDEGRPDPSLAVVSESVVDLESSQKATSCEIVCLNPISEFDWKQFLSSCDRLTTSTYAPSWKQAPFQDDFDFSS</sequence>
<gene>
    <name evidence="2" type="ORF">GFSPODELE1_LOCUS710</name>
</gene>
<reference evidence="3" key="1">
    <citation type="submission" date="2024-04" db="EMBL/GenBank/DDBJ databases">
        <authorList>
            <person name="Shaw F."/>
            <person name="Minotto A."/>
        </authorList>
    </citation>
    <scope>NUCLEOTIDE SEQUENCE [LARGE SCALE GENOMIC DNA]</scope>
</reference>
<organism evidence="2 3">
    <name type="scientific">Somion occarium</name>
    <dbReference type="NCBI Taxonomy" id="3059160"/>
    <lineage>
        <taxon>Eukaryota</taxon>
        <taxon>Fungi</taxon>
        <taxon>Dikarya</taxon>
        <taxon>Basidiomycota</taxon>
        <taxon>Agaricomycotina</taxon>
        <taxon>Agaricomycetes</taxon>
        <taxon>Polyporales</taxon>
        <taxon>Cerrenaceae</taxon>
        <taxon>Somion</taxon>
    </lineage>
</organism>